<dbReference type="AlphaFoldDB" id="W6U8J9"/>
<evidence type="ECO:0000313" key="2">
    <source>
        <dbReference type="Proteomes" id="UP000019149"/>
    </source>
</evidence>
<proteinExistence type="predicted"/>
<dbReference type="GeneID" id="36343309"/>
<protein>
    <submittedName>
        <fullName evidence="1">Uncharacterized protein</fullName>
    </submittedName>
</protein>
<dbReference type="KEGG" id="egl:EGR_07594"/>
<gene>
    <name evidence="1" type="ORF">EGR_07594</name>
</gene>
<dbReference type="Proteomes" id="UP000019149">
    <property type="component" value="Unassembled WGS sequence"/>
</dbReference>
<dbReference type="RefSeq" id="XP_024348779.1">
    <property type="nucleotide sequence ID" value="XM_024496843.1"/>
</dbReference>
<organism evidence="1 2">
    <name type="scientific">Echinococcus granulosus</name>
    <name type="common">Hydatid tapeworm</name>
    <dbReference type="NCBI Taxonomy" id="6210"/>
    <lineage>
        <taxon>Eukaryota</taxon>
        <taxon>Metazoa</taxon>
        <taxon>Spiralia</taxon>
        <taxon>Lophotrochozoa</taxon>
        <taxon>Platyhelminthes</taxon>
        <taxon>Cestoda</taxon>
        <taxon>Eucestoda</taxon>
        <taxon>Cyclophyllidea</taxon>
        <taxon>Taeniidae</taxon>
        <taxon>Echinococcus</taxon>
        <taxon>Echinococcus granulosus group</taxon>
    </lineage>
</organism>
<keyword evidence="2" id="KW-1185">Reference proteome</keyword>
<name>W6U8J9_ECHGR</name>
<dbReference type="EMBL" id="APAU02000081">
    <property type="protein sequence ID" value="EUB57583.1"/>
    <property type="molecule type" value="Genomic_DNA"/>
</dbReference>
<accession>W6U8J9</accession>
<sequence length="65" mass="6674">MGLGSLPYRLLKAFYGPLGGHSSTSPPLRATLSSLDAHRSVVGASITTRGPSTTVIESSRMSGGK</sequence>
<reference evidence="1 2" key="1">
    <citation type="journal article" date="2013" name="Nat. Genet.">
        <title>The genome of the hydatid tapeworm Echinococcus granulosus.</title>
        <authorList>
            <person name="Zheng H."/>
            <person name="Zhang W."/>
            <person name="Zhang L."/>
            <person name="Zhang Z."/>
            <person name="Li J."/>
            <person name="Lu G."/>
            <person name="Zhu Y."/>
            <person name="Wang Y."/>
            <person name="Huang Y."/>
            <person name="Liu J."/>
            <person name="Kang H."/>
            <person name="Chen J."/>
            <person name="Wang L."/>
            <person name="Chen A."/>
            <person name="Yu S."/>
            <person name="Gao Z."/>
            <person name="Jin L."/>
            <person name="Gu W."/>
            <person name="Wang Z."/>
            <person name="Zhao L."/>
            <person name="Shi B."/>
            <person name="Wen H."/>
            <person name="Lin R."/>
            <person name="Jones M.K."/>
            <person name="Brejova B."/>
            <person name="Vinar T."/>
            <person name="Zhao G."/>
            <person name="McManus D.P."/>
            <person name="Chen Z."/>
            <person name="Zhou Y."/>
            <person name="Wang S."/>
        </authorList>
    </citation>
    <scope>NUCLEOTIDE SEQUENCE [LARGE SCALE GENOMIC DNA]</scope>
</reference>
<evidence type="ECO:0000313" key="1">
    <source>
        <dbReference type="EMBL" id="EUB57583.1"/>
    </source>
</evidence>
<dbReference type="CTD" id="36343309"/>
<comment type="caution">
    <text evidence="1">The sequence shown here is derived from an EMBL/GenBank/DDBJ whole genome shotgun (WGS) entry which is preliminary data.</text>
</comment>